<evidence type="ECO:0000313" key="2">
    <source>
        <dbReference type="Proteomes" id="UP001160148"/>
    </source>
</evidence>
<accession>A0AAV0VJE4</accession>
<reference evidence="1 2" key="1">
    <citation type="submission" date="2023-01" db="EMBL/GenBank/DDBJ databases">
        <authorList>
            <person name="Whitehead M."/>
        </authorList>
    </citation>
    <scope>NUCLEOTIDE SEQUENCE [LARGE SCALE GENOMIC DNA]</scope>
</reference>
<name>A0AAV0VJE4_9HEMI</name>
<organism evidence="1 2">
    <name type="scientific">Macrosiphum euphorbiae</name>
    <name type="common">potato aphid</name>
    <dbReference type="NCBI Taxonomy" id="13131"/>
    <lineage>
        <taxon>Eukaryota</taxon>
        <taxon>Metazoa</taxon>
        <taxon>Ecdysozoa</taxon>
        <taxon>Arthropoda</taxon>
        <taxon>Hexapoda</taxon>
        <taxon>Insecta</taxon>
        <taxon>Pterygota</taxon>
        <taxon>Neoptera</taxon>
        <taxon>Paraneoptera</taxon>
        <taxon>Hemiptera</taxon>
        <taxon>Sternorrhyncha</taxon>
        <taxon>Aphidomorpha</taxon>
        <taxon>Aphidoidea</taxon>
        <taxon>Aphididae</taxon>
        <taxon>Macrosiphini</taxon>
        <taxon>Macrosiphum</taxon>
    </lineage>
</organism>
<sequence length="104" mass="12067">MCFTPERPPTHPPDDRLVVDYCCTAAADASYPQPRYRRELKTEKIILRSTMKTGSGRHVRGRRPDGTLLSYVFCRYLIVSSFRWRTAVDSAHRALTRALRRVKL</sequence>
<evidence type="ECO:0000313" key="1">
    <source>
        <dbReference type="EMBL" id="CAI6344361.1"/>
    </source>
</evidence>
<dbReference type="Proteomes" id="UP001160148">
    <property type="component" value="Unassembled WGS sequence"/>
</dbReference>
<dbReference type="EMBL" id="CARXXK010000001">
    <property type="protein sequence ID" value="CAI6344361.1"/>
    <property type="molecule type" value="Genomic_DNA"/>
</dbReference>
<protein>
    <submittedName>
        <fullName evidence="1">Uncharacterized protein</fullName>
    </submittedName>
</protein>
<gene>
    <name evidence="1" type="ORF">MEUPH1_LOCUS1503</name>
</gene>
<comment type="caution">
    <text evidence="1">The sequence shown here is derived from an EMBL/GenBank/DDBJ whole genome shotgun (WGS) entry which is preliminary data.</text>
</comment>
<proteinExistence type="predicted"/>
<dbReference type="AlphaFoldDB" id="A0AAV0VJE4"/>
<keyword evidence="2" id="KW-1185">Reference proteome</keyword>